<proteinExistence type="predicted"/>
<comment type="caution">
    <text evidence="3">The sequence shown here is derived from an EMBL/GenBank/DDBJ whole genome shotgun (WGS) entry which is preliminary data.</text>
</comment>
<organism evidence="3 4">
    <name type="scientific">Aliibacillus thermotolerans</name>
    <dbReference type="NCBI Taxonomy" id="1834418"/>
    <lineage>
        <taxon>Bacteria</taxon>
        <taxon>Bacillati</taxon>
        <taxon>Bacillota</taxon>
        <taxon>Bacilli</taxon>
        <taxon>Bacillales</taxon>
        <taxon>Bacillaceae</taxon>
        <taxon>Aliibacillus</taxon>
    </lineage>
</organism>
<dbReference type="PROSITE" id="PS51257">
    <property type="entry name" value="PROKAR_LIPOPROTEIN"/>
    <property type="match status" value="1"/>
</dbReference>
<keyword evidence="4" id="KW-1185">Reference proteome</keyword>
<dbReference type="CDD" id="cd13441">
    <property type="entry name" value="CamS_repeat_1"/>
    <property type="match status" value="1"/>
</dbReference>
<dbReference type="PIRSF" id="PIRSF012509">
    <property type="entry name" value="CamS"/>
    <property type="match status" value="1"/>
</dbReference>
<dbReference type="Pfam" id="PF07537">
    <property type="entry name" value="CamS"/>
    <property type="match status" value="1"/>
</dbReference>
<name>A0ABW0U6K6_9BACI</name>
<reference evidence="4" key="1">
    <citation type="journal article" date="2019" name="Int. J. Syst. Evol. Microbiol.">
        <title>The Global Catalogue of Microorganisms (GCM) 10K type strain sequencing project: providing services to taxonomists for standard genome sequencing and annotation.</title>
        <authorList>
            <consortium name="The Broad Institute Genomics Platform"/>
            <consortium name="The Broad Institute Genome Sequencing Center for Infectious Disease"/>
            <person name="Wu L."/>
            <person name="Ma J."/>
        </authorList>
    </citation>
    <scope>NUCLEOTIDE SEQUENCE [LARGE SCALE GENOMIC DNA]</scope>
    <source>
        <strain evidence="4">CGMCC 1.15790</strain>
    </source>
</reference>
<sequence length="399" mass="45885">MSKKVAFIALSMLLVLSGCLPGISNDDEEEGVGMEEEETDEEVEMEVSPEIPSLDHYYRSVLQDGEYVHGETRGYHTDIVYNRVDLERLEVGLQEIASQQFNQEDYFFREGQFIQRGELNQWLLRYREPTSDDEGNPLGLNPPLGEGDSFEQRERSNPRVLSSILEHNYMIENDNGQLQIGGIVIGLSMNSVYYFRERFEDGRYGPTLEENVPIETSLEEGQRIASIVLERLRSQERENGALENVPIIFAIYREMPRESLIPGHFLATATAPPGKEIGDWTTINERYYLFPSAEANEAQREDSEIFNQFKNDINRFFENFVGVVGEGYYQNDRLQKMKISIPITFYSKTEVIALTQHVADRVQQRFPEEVKIEVEVSSAKGQEALILKEPGRDPFVYVY</sequence>
<dbReference type="Proteomes" id="UP001596143">
    <property type="component" value="Unassembled WGS sequence"/>
</dbReference>
<evidence type="ECO:0000256" key="1">
    <source>
        <dbReference type="SAM" id="MobiDB-lite"/>
    </source>
</evidence>
<dbReference type="CDD" id="cd13440">
    <property type="entry name" value="CamS_repeat_2"/>
    <property type="match status" value="1"/>
</dbReference>
<feature type="chain" id="PRO_5045731909" evidence="2">
    <location>
        <begin position="25"/>
        <end position="399"/>
    </location>
</feature>
<accession>A0ABW0U6K6</accession>
<gene>
    <name evidence="3" type="ORF">ACFPTR_06685</name>
</gene>
<protein>
    <submittedName>
        <fullName evidence="3">CamS family sex pheromone protein</fullName>
    </submittedName>
</protein>
<dbReference type="EMBL" id="JBHSPF010000024">
    <property type="protein sequence ID" value="MFC5628583.1"/>
    <property type="molecule type" value="Genomic_DNA"/>
</dbReference>
<dbReference type="InterPro" id="IPR011426">
    <property type="entry name" value="CamS"/>
</dbReference>
<feature type="signal peptide" evidence="2">
    <location>
        <begin position="1"/>
        <end position="24"/>
    </location>
</feature>
<evidence type="ECO:0000256" key="2">
    <source>
        <dbReference type="SAM" id="SignalP"/>
    </source>
</evidence>
<evidence type="ECO:0000313" key="3">
    <source>
        <dbReference type="EMBL" id="MFC5628583.1"/>
    </source>
</evidence>
<dbReference type="Gene3D" id="3.10.570.10">
    <property type="entry name" value="sex pheromone staph- cam373 precursor domain"/>
    <property type="match status" value="1"/>
</dbReference>
<keyword evidence="2" id="KW-0732">Signal</keyword>
<feature type="region of interest" description="Disordered" evidence="1">
    <location>
        <begin position="130"/>
        <end position="154"/>
    </location>
</feature>
<evidence type="ECO:0000313" key="4">
    <source>
        <dbReference type="Proteomes" id="UP001596143"/>
    </source>
</evidence>
<dbReference type="RefSeq" id="WP_270897782.1">
    <property type="nucleotide sequence ID" value="NZ_JBHSPF010000024.1"/>
</dbReference>